<comment type="similarity">
    <text evidence="1 2">Belongs to the peptidase C19 family.</text>
</comment>
<dbReference type="SUPFAM" id="SSF54001">
    <property type="entry name" value="Cysteine proteinases"/>
    <property type="match status" value="1"/>
</dbReference>
<dbReference type="PROSITE" id="PS00972">
    <property type="entry name" value="USP_1"/>
    <property type="match status" value="1"/>
</dbReference>
<feature type="compositionally biased region" description="Low complexity" evidence="3">
    <location>
        <begin position="757"/>
        <end position="768"/>
    </location>
</feature>
<dbReference type="STRING" id="3775.A0A1Q3CSH4"/>
<dbReference type="GO" id="GO:0006508">
    <property type="term" value="P:proteolysis"/>
    <property type="evidence" value="ECO:0007669"/>
    <property type="project" value="UniProtKB-KW"/>
</dbReference>
<dbReference type="InParanoid" id="A0A1Q3CSH4"/>
<feature type="compositionally biased region" description="Basic residues" evidence="3">
    <location>
        <begin position="708"/>
        <end position="721"/>
    </location>
</feature>
<comment type="function">
    <text evidence="2">Recognizes and hydrolyzes the peptide bond at the C-terminal Gly of ubiquitin. Involved in the processing of poly-ubiquitin precursors as well as that of ubiquitinated proteins.</text>
</comment>
<dbReference type="InterPro" id="IPR018200">
    <property type="entry name" value="USP_CS"/>
</dbReference>
<dbReference type="InterPro" id="IPR028889">
    <property type="entry name" value="USP"/>
</dbReference>
<dbReference type="InterPro" id="IPR001394">
    <property type="entry name" value="Peptidase_C19_UCH"/>
</dbReference>
<evidence type="ECO:0000256" key="2">
    <source>
        <dbReference type="RuleBase" id="RU366025"/>
    </source>
</evidence>
<keyword evidence="6" id="KW-1185">Reference proteome</keyword>
<evidence type="ECO:0000313" key="6">
    <source>
        <dbReference type="Proteomes" id="UP000187406"/>
    </source>
</evidence>
<comment type="caution">
    <text evidence="5">The sequence shown here is derived from an EMBL/GenBank/DDBJ whole genome shotgun (WGS) entry which is preliminary data.</text>
</comment>
<dbReference type="PROSITE" id="PS50235">
    <property type="entry name" value="USP_3"/>
    <property type="match status" value="1"/>
</dbReference>
<dbReference type="Gene3D" id="3.90.70.10">
    <property type="entry name" value="Cysteine proteinases"/>
    <property type="match status" value="1"/>
</dbReference>
<evidence type="ECO:0000313" key="5">
    <source>
        <dbReference type="EMBL" id="GAV83112.1"/>
    </source>
</evidence>
<keyword evidence="2" id="KW-0645">Protease</keyword>
<evidence type="ECO:0000256" key="1">
    <source>
        <dbReference type="ARBA" id="ARBA00009085"/>
    </source>
</evidence>
<feature type="compositionally biased region" description="Polar residues" evidence="3">
    <location>
        <begin position="522"/>
        <end position="536"/>
    </location>
</feature>
<sequence length="930" mass="102029">MDIMRIQSDSDPVIGSSSSLIQRRIEFRPARRHFDGLINRSGDFKIETLNPEPALGNSGAVGGKISKGPGFFENGLDPEIQFGIFIRRIGAGLENLGNTCFLNSVLQCLTYTEPLVAYLQSGKHKNSCHVAGFCALCAIQTHVSRALQSTGRSLAPKDLVSNLRCISRNFRNARQEDAHEYMVNLLESMHKCCLPSGVPSESPSAYEKSLVHNIFGGRLRSQVKCMQCSYCSNKFDPFLDLSLEIFKADSLHKALLNFTAKELLDGGEKQYQCQRCKQKVRALKQLTVYKAPHVLTIHLKRFRAHDPGQKIVKKVSFGSTLDMRPFVSGSDEGDLKYTLYGVLVHYGWSTRSGHYSCFVRTSSGMWYSLDDNRVGQVSERTVLEQKAYMLFYVRDGRKIAPRKSVDIVQKENMKANVKENNICSIVNQYSKEMAQNVSMESRLKIADPFAVATQKDAVCVGSSKEIFAKEALFLPNSGQKMVKCSIPVKDAKVEPTSSSPLQKNSSGHSVPDSGLVEHVPSSARSGNRNGPTSSIKTDSEINDPKEKGSSETNLGVSVTISPSCSGHQNSAIDKLATSGTAQKVNVASKAEVARIASSGESADKTLGVLPGSGASMDSAQMVVKVDHVGGIPSDSVSVNSLCEKAGDSGPILVLESVELSTSSVIRNESTPIGAPDCTSHGRLKKKSHKCRITTMHIGLKISRSSLGLRKKKKLKRTKRRSLNSQSFSKEQLWGQECCPSHLGPSTSGKSGTTPLVSSNSQSKLASSSHPKNARNCNGDFLMNIIDGEFNKRLEQNGALLATEEKLHKSSDFILEANQRDARESDGSKHGKINRMMSKLIRGLEETVVARWDEMELPPQIGDSNTGEHISIGYVPDEWDEEYDRGKRKKLRLSKQTFGGPNPFQEIATKKSQLKKAKHDQSSSANQPFRI</sequence>
<dbReference type="GO" id="GO:0005829">
    <property type="term" value="C:cytosol"/>
    <property type="evidence" value="ECO:0007669"/>
    <property type="project" value="TreeGrafter"/>
</dbReference>
<name>A0A1Q3CSH4_CEPFO</name>
<dbReference type="PROSITE" id="PS00973">
    <property type="entry name" value="USP_2"/>
    <property type="match status" value="1"/>
</dbReference>
<dbReference type="GO" id="GO:0004843">
    <property type="term" value="F:cysteine-type deubiquitinase activity"/>
    <property type="evidence" value="ECO:0007669"/>
    <property type="project" value="UniProtKB-UniRule"/>
</dbReference>
<feature type="compositionally biased region" description="Polar residues" evidence="3">
    <location>
        <begin position="495"/>
        <end position="508"/>
    </location>
</feature>
<keyword evidence="2" id="KW-0378">Hydrolase</keyword>
<evidence type="ECO:0000259" key="4">
    <source>
        <dbReference type="PROSITE" id="PS50235"/>
    </source>
</evidence>
<dbReference type="CDD" id="cd02661">
    <property type="entry name" value="Peptidase_C19E"/>
    <property type="match status" value="1"/>
</dbReference>
<dbReference type="EMBL" id="BDDD01002798">
    <property type="protein sequence ID" value="GAV83112.1"/>
    <property type="molecule type" value="Genomic_DNA"/>
</dbReference>
<dbReference type="AlphaFoldDB" id="A0A1Q3CSH4"/>
<feature type="region of interest" description="Disordered" evidence="3">
    <location>
        <begin position="707"/>
        <end position="772"/>
    </location>
</feature>
<dbReference type="InterPro" id="IPR050164">
    <property type="entry name" value="Peptidase_C19"/>
</dbReference>
<dbReference type="PANTHER" id="PTHR24006">
    <property type="entry name" value="UBIQUITIN CARBOXYL-TERMINAL HYDROLASE"/>
    <property type="match status" value="1"/>
</dbReference>
<feature type="region of interest" description="Disordered" evidence="3">
    <location>
        <begin position="492"/>
        <end position="562"/>
    </location>
</feature>
<keyword evidence="2" id="KW-0833">Ubl conjugation pathway</keyword>
<dbReference type="GO" id="GO:0016579">
    <property type="term" value="P:protein deubiquitination"/>
    <property type="evidence" value="ECO:0007669"/>
    <property type="project" value="InterPro"/>
</dbReference>
<dbReference type="FunCoup" id="A0A1Q3CSH4">
    <property type="interactions" value="1143"/>
</dbReference>
<dbReference type="OrthoDB" id="420187at2759"/>
<dbReference type="FunFam" id="3.90.70.10:FF:000078">
    <property type="entry name" value="Ubiquitin carboxyl-terminal hydrolase 23"/>
    <property type="match status" value="1"/>
</dbReference>
<accession>A0A1Q3CSH4</accession>
<protein>
    <recommendedName>
        <fullName evidence="2">Ubiquitin carboxyl-terminal hydrolase</fullName>
        <ecNumber evidence="2">3.4.19.12</ecNumber>
    </recommendedName>
</protein>
<feature type="compositionally biased region" description="Basic and acidic residues" evidence="3">
    <location>
        <begin position="537"/>
        <end position="549"/>
    </location>
</feature>
<dbReference type="Pfam" id="PF00443">
    <property type="entry name" value="UCH"/>
    <property type="match status" value="1"/>
</dbReference>
<proteinExistence type="inferred from homology"/>
<dbReference type="Proteomes" id="UP000187406">
    <property type="component" value="Unassembled WGS sequence"/>
</dbReference>
<feature type="compositionally biased region" description="Polar residues" evidence="3">
    <location>
        <begin position="550"/>
        <end position="562"/>
    </location>
</feature>
<feature type="domain" description="USP" evidence="4">
    <location>
        <begin position="91"/>
        <end position="395"/>
    </location>
</feature>
<evidence type="ECO:0000256" key="3">
    <source>
        <dbReference type="SAM" id="MobiDB-lite"/>
    </source>
</evidence>
<dbReference type="InterPro" id="IPR038765">
    <property type="entry name" value="Papain-like_cys_pep_sf"/>
</dbReference>
<comment type="catalytic activity">
    <reaction evidence="2">
        <text>Thiol-dependent hydrolysis of ester, thioester, amide, peptide and isopeptide bonds formed by the C-terminal Gly of ubiquitin (a 76-residue protein attached to proteins as an intracellular targeting signal).</text>
        <dbReference type="EC" id="3.4.19.12"/>
    </reaction>
</comment>
<dbReference type="PANTHER" id="PTHR24006:SF663">
    <property type="entry name" value="UBIQUITIN CARBOXYL-TERMINAL HYDROLASE 23"/>
    <property type="match status" value="1"/>
</dbReference>
<feature type="compositionally biased region" description="Polar residues" evidence="3">
    <location>
        <begin position="743"/>
        <end position="756"/>
    </location>
</feature>
<feature type="region of interest" description="Disordered" evidence="3">
    <location>
        <begin position="891"/>
        <end position="930"/>
    </location>
</feature>
<dbReference type="EC" id="3.4.19.12" evidence="2"/>
<reference evidence="6" key="1">
    <citation type="submission" date="2016-04" db="EMBL/GenBank/DDBJ databases">
        <title>Cephalotus genome sequencing.</title>
        <authorList>
            <person name="Fukushima K."/>
            <person name="Hasebe M."/>
            <person name="Fang X."/>
        </authorList>
    </citation>
    <scope>NUCLEOTIDE SEQUENCE [LARGE SCALE GENOMIC DNA]</scope>
    <source>
        <strain evidence="6">cv. St1</strain>
    </source>
</reference>
<dbReference type="GO" id="GO:0005634">
    <property type="term" value="C:nucleus"/>
    <property type="evidence" value="ECO:0007669"/>
    <property type="project" value="TreeGrafter"/>
</dbReference>
<organism evidence="5 6">
    <name type="scientific">Cephalotus follicularis</name>
    <name type="common">Albany pitcher plant</name>
    <dbReference type="NCBI Taxonomy" id="3775"/>
    <lineage>
        <taxon>Eukaryota</taxon>
        <taxon>Viridiplantae</taxon>
        <taxon>Streptophyta</taxon>
        <taxon>Embryophyta</taxon>
        <taxon>Tracheophyta</taxon>
        <taxon>Spermatophyta</taxon>
        <taxon>Magnoliopsida</taxon>
        <taxon>eudicotyledons</taxon>
        <taxon>Gunneridae</taxon>
        <taxon>Pentapetalae</taxon>
        <taxon>rosids</taxon>
        <taxon>fabids</taxon>
        <taxon>Oxalidales</taxon>
        <taxon>Cephalotaceae</taxon>
        <taxon>Cephalotus</taxon>
    </lineage>
</organism>
<feature type="compositionally biased region" description="Polar residues" evidence="3">
    <location>
        <begin position="921"/>
        <end position="930"/>
    </location>
</feature>
<gene>
    <name evidence="5" type="ORF">CFOL_v3_26563</name>
</gene>
<keyword evidence="2" id="KW-0788">Thiol protease</keyword>